<dbReference type="InterPro" id="IPR044614">
    <property type="entry name" value="STR10"/>
</dbReference>
<name>A0ABM3R0M4_SPIOL</name>
<dbReference type="GeneID" id="110791655"/>
<keyword evidence="2" id="KW-1185">Reference proteome</keyword>
<dbReference type="SUPFAM" id="SSF52821">
    <property type="entry name" value="Rhodanese/Cell cycle control phosphatase"/>
    <property type="match status" value="1"/>
</dbReference>
<organism evidence="2 3">
    <name type="scientific">Spinacia oleracea</name>
    <name type="common">Spinach</name>
    <dbReference type="NCBI Taxonomy" id="3562"/>
    <lineage>
        <taxon>Eukaryota</taxon>
        <taxon>Viridiplantae</taxon>
        <taxon>Streptophyta</taxon>
        <taxon>Embryophyta</taxon>
        <taxon>Tracheophyta</taxon>
        <taxon>Spermatophyta</taxon>
        <taxon>Magnoliopsida</taxon>
        <taxon>eudicotyledons</taxon>
        <taxon>Gunneridae</taxon>
        <taxon>Pentapetalae</taxon>
        <taxon>Caryophyllales</taxon>
        <taxon>Chenopodiaceae</taxon>
        <taxon>Chenopodioideae</taxon>
        <taxon>Anserineae</taxon>
        <taxon>Spinacia</taxon>
    </lineage>
</organism>
<dbReference type="Proteomes" id="UP000813463">
    <property type="component" value="Chromosome 6"/>
</dbReference>
<evidence type="ECO:0000313" key="3">
    <source>
        <dbReference type="RefSeq" id="XP_056689177.1"/>
    </source>
</evidence>
<feature type="domain" description="Rhodanese" evidence="1">
    <location>
        <begin position="67"/>
        <end position="194"/>
    </location>
</feature>
<dbReference type="CDD" id="cd00158">
    <property type="entry name" value="RHOD"/>
    <property type="match status" value="1"/>
</dbReference>
<reference evidence="3" key="2">
    <citation type="submission" date="2025-08" db="UniProtKB">
        <authorList>
            <consortium name="RefSeq"/>
        </authorList>
    </citation>
    <scope>IDENTIFICATION</scope>
    <source>
        <tissue evidence="3">Leaf</tissue>
    </source>
</reference>
<protein>
    <submittedName>
        <fullName evidence="3">Rhodanese-like domain-containing protein 10 isoform X1</fullName>
    </submittedName>
</protein>
<dbReference type="SMART" id="SM00450">
    <property type="entry name" value="RHOD"/>
    <property type="match status" value="1"/>
</dbReference>
<proteinExistence type="predicted"/>
<dbReference type="PANTHER" id="PTHR45510">
    <property type="entry name" value="RHODANESE-LIKE DOMAIN-CONTAINING PROTEIN 10"/>
    <property type="match status" value="1"/>
</dbReference>
<dbReference type="Gene3D" id="3.40.250.10">
    <property type="entry name" value="Rhodanese-like domain"/>
    <property type="match status" value="1"/>
</dbReference>
<dbReference type="InterPro" id="IPR036873">
    <property type="entry name" value="Rhodanese-like_dom_sf"/>
</dbReference>
<dbReference type="InterPro" id="IPR001763">
    <property type="entry name" value="Rhodanese-like_dom"/>
</dbReference>
<evidence type="ECO:0000259" key="1">
    <source>
        <dbReference type="PROSITE" id="PS50206"/>
    </source>
</evidence>
<sequence>MATIHLNFQSLTLKLDKKHTKLYTYTPQKSFNLPIYAAIGGGTSGKQLIESGTVKAIPPKEASIGLKSDGLKLLDVRPEWEREKARVSGSLHVPLFIKDTDESLVTFLKKWVHLGYIGLWTGQKFTTINSEFASQVEGIVPDKDTMVLVACGEGLSENRSIVAVSKLHEAGYKNLGWLVGGFNRTKDGDFPVEGDEKLQYATIGGVSYYFLKLLTLLQAAGTSD</sequence>
<accession>A0ABM3R0M4</accession>
<dbReference type="RefSeq" id="XP_056689177.1">
    <property type="nucleotide sequence ID" value="XM_056833199.1"/>
</dbReference>
<dbReference type="PROSITE" id="PS50206">
    <property type="entry name" value="RHODANESE_3"/>
    <property type="match status" value="1"/>
</dbReference>
<evidence type="ECO:0000313" key="2">
    <source>
        <dbReference type="Proteomes" id="UP000813463"/>
    </source>
</evidence>
<dbReference type="PANTHER" id="PTHR45510:SF1">
    <property type="entry name" value="RHODANESE-LIKE DOMAIN-CONTAINING PROTEIN 10"/>
    <property type="match status" value="1"/>
</dbReference>
<dbReference type="Pfam" id="PF00581">
    <property type="entry name" value="Rhodanese"/>
    <property type="match status" value="1"/>
</dbReference>
<reference evidence="2" key="1">
    <citation type="journal article" date="2021" name="Nat. Commun.">
        <title>Genomic analyses provide insights into spinach domestication and the genetic basis of agronomic traits.</title>
        <authorList>
            <person name="Cai X."/>
            <person name="Sun X."/>
            <person name="Xu C."/>
            <person name="Sun H."/>
            <person name="Wang X."/>
            <person name="Ge C."/>
            <person name="Zhang Z."/>
            <person name="Wang Q."/>
            <person name="Fei Z."/>
            <person name="Jiao C."/>
            <person name="Wang Q."/>
        </authorList>
    </citation>
    <scope>NUCLEOTIDE SEQUENCE [LARGE SCALE GENOMIC DNA]</scope>
    <source>
        <strain evidence="2">cv. Varoflay</strain>
    </source>
</reference>
<gene>
    <name evidence="3" type="primary">LOC110791655</name>
</gene>